<name>A0AAP8HUL4_ECOLX</name>
<keyword evidence="2" id="KW-0560">Oxidoreductase</keyword>
<accession>A0AAP8HUL4</accession>
<evidence type="ECO:0000256" key="1">
    <source>
        <dbReference type="ARBA" id="ARBA00010928"/>
    </source>
</evidence>
<comment type="similarity">
    <text evidence="1">Belongs to the Gfo/Idh/MocA family.</text>
</comment>
<dbReference type="Gene3D" id="3.40.50.720">
    <property type="entry name" value="NAD(P)-binding Rossmann-like Domain"/>
    <property type="match status" value="1"/>
</dbReference>
<proteinExistence type="inferred from homology"/>
<feature type="non-terminal residue" evidence="4">
    <location>
        <position position="123"/>
    </location>
</feature>
<dbReference type="AlphaFoldDB" id="A0AAP8HUL4"/>
<dbReference type="SUPFAM" id="SSF51735">
    <property type="entry name" value="NAD(P)-binding Rossmann-fold domains"/>
    <property type="match status" value="1"/>
</dbReference>
<dbReference type="EMBL" id="PITP01000403">
    <property type="protein sequence ID" value="PKD78661.1"/>
    <property type="molecule type" value="Genomic_DNA"/>
</dbReference>
<dbReference type="InterPro" id="IPR051317">
    <property type="entry name" value="Gfo/Idh/MocA_oxidoreduct"/>
</dbReference>
<protein>
    <submittedName>
        <fullName evidence="4">Oxidoreductase</fullName>
    </submittedName>
</protein>
<dbReference type="PANTHER" id="PTHR43708:SF5">
    <property type="entry name" value="CONSERVED EXPRESSED OXIDOREDUCTASE (EUROFUNG)-RELATED"/>
    <property type="match status" value="1"/>
</dbReference>
<dbReference type="GO" id="GO:0000166">
    <property type="term" value="F:nucleotide binding"/>
    <property type="evidence" value="ECO:0007669"/>
    <property type="project" value="InterPro"/>
</dbReference>
<organism evidence="4 5">
    <name type="scientific">Escherichia coli</name>
    <dbReference type="NCBI Taxonomy" id="562"/>
    <lineage>
        <taxon>Bacteria</taxon>
        <taxon>Pseudomonadati</taxon>
        <taxon>Pseudomonadota</taxon>
        <taxon>Gammaproteobacteria</taxon>
        <taxon>Enterobacterales</taxon>
        <taxon>Enterobacteriaceae</taxon>
        <taxon>Escherichia</taxon>
    </lineage>
</organism>
<dbReference type="Proteomes" id="UP000233549">
    <property type="component" value="Unassembled WGS sequence"/>
</dbReference>
<evidence type="ECO:0000256" key="2">
    <source>
        <dbReference type="ARBA" id="ARBA00023002"/>
    </source>
</evidence>
<sequence length="123" mass="12914">MNDTARPLQVALIGYGFVGKAFHAPLITAVPGLELSVVASRDAAKVHADLPHAQVIADPLEAIRRPEVDLVVIASPNDTHAPLALAALEAGKHVVVDKPFTLDLAQARALIAVAEKHGRLLSV</sequence>
<gene>
    <name evidence="4" type="ORF">CWS33_29140</name>
</gene>
<dbReference type="Pfam" id="PF01408">
    <property type="entry name" value="GFO_IDH_MocA"/>
    <property type="match status" value="1"/>
</dbReference>
<evidence type="ECO:0000259" key="3">
    <source>
        <dbReference type="Pfam" id="PF01408"/>
    </source>
</evidence>
<dbReference type="PANTHER" id="PTHR43708">
    <property type="entry name" value="CONSERVED EXPRESSED OXIDOREDUCTASE (EUROFUNG)"/>
    <property type="match status" value="1"/>
</dbReference>
<dbReference type="InterPro" id="IPR000683">
    <property type="entry name" value="Gfo/Idh/MocA-like_OxRdtase_N"/>
</dbReference>
<comment type="caution">
    <text evidence="4">The sequence shown here is derived from an EMBL/GenBank/DDBJ whole genome shotgun (WGS) entry which is preliminary data.</text>
</comment>
<evidence type="ECO:0000313" key="4">
    <source>
        <dbReference type="EMBL" id="PKD78661.1"/>
    </source>
</evidence>
<dbReference type="GO" id="GO:0016491">
    <property type="term" value="F:oxidoreductase activity"/>
    <property type="evidence" value="ECO:0007669"/>
    <property type="project" value="UniProtKB-KW"/>
</dbReference>
<feature type="domain" description="Gfo/Idh/MocA-like oxidoreductase N-terminal" evidence="3">
    <location>
        <begin position="9"/>
        <end position="123"/>
    </location>
</feature>
<reference evidence="4 5" key="1">
    <citation type="submission" date="2017-12" db="EMBL/GenBank/DDBJ databases">
        <title>Rapid rising of carbapenem-resistant Enterobacteriaceae(CRE) and emergence of colistin resistance genemcr-1 in CRE in the hospital of Henan, China.</title>
        <authorList>
            <person name="Sun Q."/>
            <person name="Zhang R."/>
            <person name="Li Y."/>
            <person name="Shen Y."/>
            <person name="Zhang Y."/>
            <person name="Yang J."/>
            <person name="Shu L."/>
            <person name="Zhou H."/>
            <person name="Wang Y."/>
            <person name="Wang B."/>
            <person name="Shen Z."/>
        </authorList>
    </citation>
    <scope>NUCLEOTIDE SEQUENCE [LARGE SCALE GENOMIC DNA]</scope>
    <source>
        <strain evidence="4 5">3512</strain>
    </source>
</reference>
<dbReference type="RefSeq" id="WP_180951320.1">
    <property type="nucleotide sequence ID" value="NZ_PITP01000403.1"/>
</dbReference>
<evidence type="ECO:0000313" key="5">
    <source>
        <dbReference type="Proteomes" id="UP000233549"/>
    </source>
</evidence>
<dbReference type="InterPro" id="IPR036291">
    <property type="entry name" value="NAD(P)-bd_dom_sf"/>
</dbReference>